<feature type="compositionally biased region" description="Acidic residues" evidence="1">
    <location>
        <begin position="18"/>
        <end position="35"/>
    </location>
</feature>
<sequence length="49" mass="5752">MHEENAINDLHNAGIYPEIEEPEIDEDDEDYEPTDQEMMSNFGTKWHDG</sequence>
<feature type="region of interest" description="Disordered" evidence="1">
    <location>
        <begin position="1"/>
        <end position="49"/>
    </location>
</feature>
<reference evidence="2" key="1">
    <citation type="submission" date="2018-05" db="EMBL/GenBank/DDBJ databases">
        <authorList>
            <person name="Lanie J.A."/>
            <person name="Ng W.-L."/>
            <person name="Kazmierczak K.M."/>
            <person name="Andrzejewski T.M."/>
            <person name="Davidsen T.M."/>
            <person name="Wayne K.J."/>
            <person name="Tettelin H."/>
            <person name="Glass J.I."/>
            <person name="Rusch D."/>
            <person name="Podicherti R."/>
            <person name="Tsui H.-C.T."/>
            <person name="Winkler M.E."/>
        </authorList>
    </citation>
    <scope>NUCLEOTIDE SEQUENCE</scope>
</reference>
<organism evidence="2">
    <name type="scientific">marine metagenome</name>
    <dbReference type="NCBI Taxonomy" id="408172"/>
    <lineage>
        <taxon>unclassified sequences</taxon>
        <taxon>metagenomes</taxon>
        <taxon>ecological metagenomes</taxon>
    </lineage>
</organism>
<protein>
    <submittedName>
        <fullName evidence="2">Uncharacterized protein</fullName>
    </submittedName>
</protein>
<dbReference type="EMBL" id="UINC01042224">
    <property type="protein sequence ID" value="SVB44557.1"/>
    <property type="molecule type" value="Genomic_DNA"/>
</dbReference>
<evidence type="ECO:0000256" key="1">
    <source>
        <dbReference type="SAM" id="MobiDB-lite"/>
    </source>
</evidence>
<evidence type="ECO:0000313" key="2">
    <source>
        <dbReference type="EMBL" id="SVB44557.1"/>
    </source>
</evidence>
<dbReference type="AlphaFoldDB" id="A0A382E3X3"/>
<gene>
    <name evidence="2" type="ORF">METZ01_LOCUS197411</name>
</gene>
<accession>A0A382E3X3</accession>
<proteinExistence type="predicted"/>
<name>A0A382E3X3_9ZZZZ</name>